<accession>A0A1G6W535</accession>
<dbReference type="SUPFAM" id="SSF63829">
    <property type="entry name" value="Calcium-dependent phosphotriesterase"/>
    <property type="match status" value="1"/>
</dbReference>
<evidence type="ECO:0000313" key="2">
    <source>
        <dbReference type="Proteomes" id="UP000198781"/>
    </source>
</evidence>
<dbReference type="EMBL" id="FMZC01000007">
    <property type="protein sequence ID" value="SDD60337.1"/>
    <property type="molecule type" value="Genomic_DNA"/>
</dbReference>
<dbReference type="RefSeq" id="WP_092744239.1">
    <property type="nucleotide sequence ID" value="NZ_FMZC01000007.1"/>
</dbReference>
<keyword evidence="2" id="KW-1185">Reference proteome</keyword>
<name>A0A1G6W535_9BURK</name>
<sequence length="318" mass="34399">MNAAPVTFSHCAAIESDYYMIAAKPDALDAEEEFTRIFYFDAQAASAWRHTDLPSFTVADLCVVGQAFGQRRYAVLSNEGDVVYYWPGDQLAEKIEGAGLQAGEPVFGYLNALREIDGMLYACGGGGQIYRRDGSGWIDIAGALRQPAPVLSANLALQSPELGDDIADIDGYAADDLYAAGGQGLYHYDGHQWTACEVSTDEILMAVLCAPDGVVWACGFNGAVMRGNATEGFQDVSHYDDNMILTNLAFFSGQLYLSSNQGLFRLDPDRTKARLEKVNGLPECDDLSVAGGVLLCVGPKNIHRLDAGAWEELMHPDN</sequence>
<dbReference type="OrthoDB" id="5516213at2"/>
<proteinExistence type="predicted"/>
<dbReference type="Proteomes" id="UP000198781">
    <property type="component" value="Unassembled WGS sequence"/>
</dbReference>
<organism evidence="1 2">
    <name type="scientific">Paracidovorax valerianellae</name>
    <dbReference type="NCBI Taxonomy" id="187868"/>
    <lineage>
        <taxon>Bacteria</taxon>
        <taxon>Pseudomonadati</taxon>
        <taxon>Pseudomonadota</taxon>
        <taxon>Betaproteobacteria</taxon>
        <taxon>Burkholderiales</taxon>
        <taxon>Comamonadaceae</taxon>
        <taxon>Paracidovorax</taxon>
    </lineage>
</organism>
<dbReference type="Gene3D" id="2.130.10.10">
    <property type="entry name" value="YVTN repeat-like/Quinoprotein amine dehydrogenase"/>
    <property type="match status" value="1"/>
</dbReference>
<dbReference type="AlphaFoldDB" id="A0A1G6W535"/>
<dbReference type="InterPro" id="IPR015943">
    <property type="entry name" value="WD40/YVTN_repeat-like_dom_sf"/>
</dbReference>
<evidence type="ECO:0000313" key="1">
    <source>
        <dbReference type="EMBL" id="SDD60337.1"/>
    </source>
</evidence>
<protein>
    <submittedName>
        <fullName evidence="1">Uncharacterized protein</fullName>
    </submittedName>
</protein>
<dbReference type="STRING" id="187868.SAMN05192589_107216"/>
<gene>
    <name evidence="1" type="ORF">SAMN05192589_107216</name>
</gene>
<reference evidence="1 2" key="1">
    <citation type="submission" date="2016-10" db="EMBL/GenBank/DDBJ databases">
        <authorList>
            <person name="de Groot N.N."/>
        </authorList>
    </citation>
    <scope>NUCLEOTIDE SEQUENCE [LARGE SCALE GENOMIC DNA]</scope>
    <source>
        <strain evidence="1 2">DSM 16619</strain>
    </source>
</reference>